<dbReference type="Pfam" id="PF03473">
    <property type="entry name" value="MOSC"/>
    <property type="match status" value="1"/>
</dbReference>
<gene>
    <name evidence="2" type="ORF">EYF70_09370</name>
</gene>
<dbReference type="EMBL" id="CP036401">
    <property type="protein sequence ID" value="QBI04937.1"/>
    <property type="molecule type" value="Genomic_DNA"/>
</dbReference>
<dbReference type="SUPFAM" id="SSF50800">
    <property type="entry name" value="PK beta-barrel domain-like"/>
    <property type="match status" value="1"/>
</dbReference>
<sequence>MVRPSLRDAPRAVPSVDAIAGLGLGGDAHADPLSPRQVLLAGAPAYARHGLPAHALRENLLLDIDTAALLSGSLLRVGPQAVLRLTFACEACGYLDKRQPGVAAAIGRARGMLARVACGGTIGAGDPVVLLPARLPAWDDDWRARVAAVLARVPQGMVIEYRQLARLAGVQPVYCRAFPRLVRKLGLGHVAVPMAGQPEKPRWHGNGLFDAPAP</sequence>
<accession>A0ABX5S1Y0</accession>
<dbReference type="InterPro" id="IPR011037">
    <property type="entry name" value="Pyrv_Knase-like_insert_dom_sf"/>
</dbReference>
<evidence type="ECO:0000313" key="2">
    <source>
        <dbReference type="EMBL" id="QBI04937.1"/>
    </source>
</evidence>
<name>A0ABX5S1Y0_9BURK</name>
<dbReference type="Proteomes" id="UP000292307">
    <property type="component" value="Chromosome"/>
</dbReference>
<reference evidence="2 3" key="1">
    <citation type="submission" date="2019-02" db="EMBL/GenBank/DDBJ databases">
        <title>Draft Genome Sequences of Six Type Strains of the Genus Massilia.</title>
        <authorList>
            <person name="Miess H."/>
            <person name="Frediansyhah A."/>
            <person name="Gross H."/>
        </authorList>
    </citation>
    <scope>NUCLEOTIDE SEQUENCE [LARGE SCALE GENOMIC DNA]</scope>
    <source>
        <strain evidence="2 3">DSM 17472</strain>
    </source>
</reference>
<proteinExistence type="predicted"/>
<keyword evidence="3" id="KW-1185">Reference proteome</keyword>
<dbReference type="InterPro" id="IPR005302">
    <property type="entry name" value="MoCF_Sase_C"/>
</dbReference>
<dbReference type="PROSITE" id="PS51340">
    <property type="entry name" value="MOSC"/>
    <property type="match status" value="1"/>
</dbReference>
<dbReference type="Gene3D" id="2.40.33.20">
    <property type="entry name" value="PK beta-barrel domain-like"/>
    <property type="match status" value="1"/>
</dbReference>
<evidence type="ECO:0000259" key="1">
    <source>
        <dbReference type="PROSITE" id="PS51340"/>
    </source>
</evidence>
<feature type="domain" description="MOSC" evidence="1">
    <location>
        <begin position="11"/>
        <end position="131"/>
    </location>
</feature>
<evidence type="ECO:0000313" key="3">
    <source>
        <dbReference type="Proteomes" id="UP000292307"/>
    </source>
</evidence>
<organism evidence="2 3">
    <name type="scientific">Pseudoduganella albidiflava</name>
    <dbReference type="NCBI Taxonomy" id="321983"/>
    <lineage>
        <taxon>Bacteria</taxon>
        <taxon>Pseudomonadati</taxon>
        <taxon>Pseudomonadota</taxon>
        <taxon>Betaproteobacteria</taxon>
        <taxon>Burkholderiales</taxon>
        <taxon>Oxalobacteraceae</taxon>
        <taxon>Telluria group</taxon>
        <taxon>Pseudoduganella</taxon>
    </lineage>
</organism>
<protein>
    <recommendedName>
        <fullName evidence="1">MOSC domain-containing protein</fullName>
    </recommendedName>
</protein>